<dbReference type="OMA" id="KICARGV"/>
<dbReference type="InterPro" id="IPR011042">
    <property type="entry name" value="6-blade_b-propeller_TolB-like"/>
</dbReference>
<feature type="transmembrane region" description="Helical" evidence="4">
    <location>
        <begin position="12"/>
        <end position="33"/>
    </location>
</feature>
<dbReference type="SUPFAM" id="SSF63829">
    <property type="entry name" value="Calcium-dependent phosphotriesterase"/>
    <property type="match status" value="1"/>
</dbReference>
<dbReference type="Proteomes" id="UP001142055">
    <property type="component" value="Chromosome 1"/>
</dbReference>
<evidence type="ECO:0000256" key="1">
    <source>
        <dbReference type="ARBA" id="ARBA00009191"/>
    </source>
</evidence>
<keyword evidence="3" id="KW-0325">Glycoprotein</keyword>
<keyword evidence="2" id="KW-0597">Phosphoprotein</keyword>
<dbReference type="AlphaFoldDB" id="A0A9Q0MF54"/>
<evidence type="ECO:0000313" key="6">
    <source>
        <dbReference type="EMBL" id="KAJ6224790.1"/>
    </source>
</evidence>
<protein>
    <recommendedName>
        <fullName evidence="5">Strictosidine synthase conserved region domain-containing protein</fullName>
    </recommendedName>
</protein>
<dbReference type="EMBL" id="JAPWDV010000001">
    <property type="protein sequence ID" value="KAJ6224790.1"/>
    <property type="molecule type" value="Genomic_DNA"/>
</dbReference>
<dbReference type="PANTHER" id="PTHR10426">
    <property type="entry name" value="STRICTOSIDINE SYNTHASE-RELATED"/>
    <property type="match status" value="1"/>
</dbReference>
<keyword evidence="4" id="KW-0812">Transmembrane</keyword>
<reference evidence="6" key="1">
    <citation type="submission" date="2022-12" db="EMBL/GenBank/DDBJ databases">
        <title>Genome assemblies of Blomia tropicalis.</title>
        <authorList>
            <person name="Cui Y."/>
        </authorList>
    </citation>
    <scope>NUCLEOTIDE SEQUENCE</scope>
    <source>
        <tissue evidence="6">Adult mites</tissue>
    </source>
</reference>
<dbReference type="GO" id="GO:0016787">
    <property type="term" value="F:hydrolase activity"/>
    <property type="evidence" value="ECO:0007669"/>
    <property type="project" value="TreeGrafter"/>
</dbReference>
<comment type="caution">
    <text evidence="6">The sequence shown here is derived from an EMBL/GenBank/DDBJ whole genome shotgun (WGS) entry which is preliminary data.</text>
</comment>
<evidence type="ECO:0000256" key="2">
    <source>
        <dbReference type="ARBA" id="ARBA00022553"/>
    </source>
</evidence>
<comment type="similarity">
    <text evidence="1">Belongs to the strictosidine synthase family.</text>
</comment>
<evidence type="ECO:0000256" key="3">
    <source>
        <dbReference type="ARBA" id="ARBA00023180"/>
    </source>
</evidence>
<evidence type="ECO:0000256" key="4">
    <source>
        <dbReference type="SAM" id="Phobius"/>
    </source>
</evidence>
<dbReference type="Gene3D" id="2.120.10.30">
    <property type="entry name" value="TolB, C-terminal domain"/>
    <property type="match status" value="1"/>
</dbReference>
<dbReference type="GO" id="GO:0012505">
    <property type="term" value="C:endomembrane system"/>
    <property type="evidence" value="ECO:0007669"/>
    <property type="project" value="TreeGrafter"/>
</dbReference>
<accession>A0A9Q0MF54</accession>
<dbReference type="InterPro" id="IPR018119">
    <property type="entry name" value="Strictosidine_synth_cons-reg"/>
</dbReference>
<organism evidence="6 7">
    <name type="scientific">Blomia tropicalis</name>
    <name type="common">Mite</name>
    <dbReference type="NCBI Taxonomy" id="40697"/>
    <lineage>
        <taxon>Eukaryota</taxon>
        <taxon>Metazoa</taxon>
        <taxon>Ecdysozoa</taxon>
        <taxon>Arthropoda</taxon>
        <taxon>Chelicerata</taxon>
        <taxon>Arachnida</taxon>
        <taxon>Acari</taxon>
        <taxon>Acariformes</taxon>
        <taxon>Sarcoptiformes</taxon>
        <taxon>Astigmata</taxon>
        <taxon>Glycyphagoidea</taxon>
        <taxon>Echimyopodidae</taxon>
        <taxon>Blomia</taxon>
    </lineage>
</organism>
<keyword evidence="7" id="KW-1185">Reference proteome</keyword>
<keyword evidence="4" id="KW-1133">Transmembrane helix</keyword>
<name>A0A9Q0MF54_BLOTA</name>
<evidence type="ECO:0000313" key="7">
    <source>
        <dbReference type="Proteomes" id="UP001142055"/>
    </source>
</evidence>
<dbReference type="Pfam" id="PF03088">
    <property type="entry name" value="Str_synth"/>
    <property type="match status" value="1"/>
</dbReference>
<dbReference type="PANTHER" id="PTHR10426:SF88">
    <property type="entry name" value="ADIPOCYTE PLASMA MEMBRANE-ASSOCIATED PROTEIN HEMOMUCIN-RELATED"/>
    <property type="match status" value="1"/>
</dbReference>
<feature type="domain" description="Strictosidine synthase conserved region" evidence="5">
    <location>
        <begin position="190"/>
        <end position="265"/>
    </location>
</feature>
<proteinExistence type="inferred from homology"/>
<keyword evidence="4" id="KW-0472">Membrane</keyword>
<sequence length="436" mass="49387">MAMQIKDIFSRLYKITFDLFFYTAIIATILALLPENLFPTFPLNPNPYSNEHLFKGLYGHQWNNDLVINATFIGTSQLYGPESMVSVGEYIYTGLADGRLVRIHKTTEEIELVLQFSTLPECGAGITSKIRQCGRFLGLRHHTDGHLYAIEASTGLYRIDLSQNTKEHIPMEKQSTEPIIYNDLVFDPQQEGLVYITVSSNRWYLDQIAYSISEHEYTGYVLAFDLNTRKSSIISEGHSLTNGIDITGDKQSLIFSATNEYAIKKISLEKARESFTSGTPLSNEHVTTFGRLLPGEPDNIRIDETNGDILVGMFTTRPYSKLFRDYLCNWPFVRKALSRTAYSLSLVLDYIDTNLYQNHALQQVSFDLYSGHIIYKLLPKRDGAVIKLDGQTGMIKSIHGSEQFNSISEAIVDQNGDLYFGSFRNVFLGRVVKGKH</sequence>
<evidence type="ECO:0000259" key="5">
    <source>
        <dbReference type="Pfam" id="PF03088"/>
    </source>
</evidence>
<dbReference type="Pfam" id="PF20067">
    <property type="entry name" value="SSL_N"/>
    <property type="match status" value="1"/>
</dbReference>
<gene>
    <name evidence="6" type="ORF">RDWZM_003335</name>
</gene>